<reference evidence="7" key="2">
    <citation type="submission" date="2023-07" db="EMBL/GenBank/DDBJ databases">
        <authorList>
            <person name="Sun H."/>
        </authorList>
    </citation>
    <scope>NUCLEOTIDE SEQUENCE</scope>
    <source>
        <strain evidence="7">05753</strain>
    </source>
</reference>
<dbReference type="Pfam" id="PF01494">
    <property type="entry name" value="FAD_binding_3"/>
    <property type="match status" value="1"/>
</dbReference>
<keyword evidence="4" id="KW-0560">Oxidoreductase</keyword>
<dbReference type="RefSeq" id="WP_302077663.1">
    <property type="nucleotide sequence ID" value="NZ_JAUKWQ010000004.1"/>
</dbReference>
<sequence length="400" mass="44796">MSRRLRVAIVGGGLGGLAVAQALRGDAEIVILEQGSRFGEVGAGINMSPNAFKVLRELGLEEPLRRCAFQPERHVFRDWRSGRTLFCADIRSEYETSFGAPHLSVHRADLHEILAAALPKCEVRFQSRCVSVTQSEGSAVVHLDNGEEVEADVVIGADGIKSAVRESLYGKDEPEFTGNVAWRFTLPIEALSHAIEPAVTNWLGPGGHVVHYYVRRGQLVNVVAVRETAQWTAESWALKADREEMVHAFDGWNTHLRSMFAQADTCFKWGLFDRPPLARWSEGRVTLLGDAAHPMLPFLGQGAAMALEDGLMLGLLLSQDHRTIADRLSLYERLRLPRTARAQIGSRMRATENHLKSPVQRFIRNLKFKIRQHRNPKATLHKGEWLYVYDVREVLRAADI</sequence>
<dbReference type="Gene3D" id="3.50.50.60">
    <property type="entry name" value="FAD/NAD(P)-binding domain"/>
    <property type="match status" value="1"/>
</dbReference>
<keyword evidence="5 7" id="KW-0503">Monooxygenase</keyword>
<dbReference type="PRINTS" id="PR00420">
    <property type="entry name" value="RNGMNOXGNASE"/>
</dbReference>
<evidence type="ECO:0000256" key="3">
    <source>
        <dbReference type="ARBA" id="ARBA00022827"/>
    </source>
</evidence>
<name>A0ABT8SYY2_9HYPH</name>
<dbReference type="InterPro" id="IPR050493">
    <property type="entry name" value="FAD-dep_Monooxygenase_BioMet"/>
</dbReference>
<feature type="domain" description="FAD-binding" evidence="6">
    <location>
        <begin position="5"/>
        <end position="341"/>
    </location>
</feature>
<evidence type="ECO:0000256" key="1">
    <source>
        <dbReference type="ARBA" id="ARBA00001974"/>
    </source>
</evidence>
<proteinExistence type="predicted"/>
<dbReference type="PANTHER" id="PTHR13789">
    <property type="entry name" value="MONOOXYGENASE"/>
    <property type="match status" value="1"/>
</dbReference>
<evidence type="ECO:0000259" key="6">
    <source>
        <dbReference type="Pfam" id="PF01494"/>
    </source>
</evidence>
<protein>
    <submittedName>
        <fullName evidence="7">FAD-dependent monooxygenase</fullName>
    </submittedName>
</protein>
<evidence type="ECO:0000313" key="7">
    <source>
        <dbReference type="EMBL" id="MDO1583475.1"/>
    </source>
</evidence>
<comment type="caution">
    <text evidence="7">The sequence shown here is derived from an EMBL/GenBank/DDBJ whole genome shotgun (WGS) entry which is preliminary data.</text>
</comment>
<dbReference type="InterPro" id="IPR002938">
    <property type="entry name" value="FAD-bd"/>
</dbReference>
<dbReference type="PANTHER" id="PTHR13789:SF318">
    <property type="entry name" value="GERANYLGERANYL DIPHOSPHATE REDUCTASE"/>
    <property type="match status" value="1"/>
</dbReference>
<keyword evidence="2" id="KW-0285">Flavoprotein</keyword>
<dbReference type="EMBL" id="JAUKWQ010000004">
    <property type="protein sequence ID" value="MDO1583475.1"/>
    <property type="molecule type" value="Genomic_DNA"/>
</dbReference>
<dbReference type="SUPFAM" id="SSF51905">
    <property type="entry name" value="FAD/NAD(P)-binding domain"/>
    <property type="match status" value="1"/>
</dbReference>
<evidence type="ECO:0000256" key="2">
    <source>
        <dbReference type="ARBA" id="ARBA00022630"/>
    </source>
</evidence>
<dbReference type="Proteomes" id="UP001169006">
    <property type="component" value="Unassembled WGS sequence"/>
</dbReference>
<dbReference type="InterPro" id="IPR036188">
    <property type="entry name" value="FAD/NAD-bd_sf"/>
</dbReference>
<dbReference type="GO" id="GO:0004497">
    <property type="term" value="F:monooxygenase activity"/>
    <property type="evidence" value="ECO:0007669"/>
    <property type="project" value="UniProtKB-KW"/>
</dbReference>
<evidence type="ECO:0000313" key="8">
    <source>
        <dbReference type="Proteomes" id="UP001169006"/>
    </source>
</evidence>
<accession>A0ABT8SYY2</accession>
<evidence type="ECO:0000256" key="5">
    <source>
        <dbReference type="ARBA" id="ARBA00023033"/>
    </source>
</evidence>
<evidence type="ECO:0000256" key="4">
    <source>
        <dbReference type="ARBA" id="ARBA00023002"/>
    </source>
</evidence>
<comment type="cofactor">
    <cofactor evidence="1">
        <name>FAD</name>
        <dbReference type="ChEBI" id="CHEBI:57692"/>
    </cofactor>
</comment>
<organism evidence="7 8">
    <name type="scientific">Rhizobium oryzicola</name>
    <dbReference type="NCBI Taxonomy" id="1232668"/>
    <lineage>
        <taxon>Bacteria</taxon>
        <taxon>Pseudomonadati</taxon>
        <taxon>Pseudomonadota</taxon>
        <taxon>Alphaproteobacteria</taxon>
        <taxon>Hyphomicrobiales</taxon>
        <taxon>Rhizobiaceae</taxon>
        <taxon>Rhizobium/Agrobacterium group</taxon>
        <taxon>Rhizobium</taxon>
    </lineage>
</organism>
<gene>
    <name evidence="7" type="ORF">Q2T52_15410</name>
</gene>
<reference evidence="7" key="1">
    <citation type="journal article" date="2015" name="Int. J. Syst. Evol. Microbiol.">
        <title>Rhizobium oryzicola sp. nov., potential plant-growth-promoting endophytic bacteria isolated from rice roots.</title>
        <authorList>
            <person name="Zhang X.X."/>
            <person name="Gao J.S."/>
            <person name="Cao Y.H."/>
            <person name="Sheirdil R.A."/>
            <person name="Wang X.C."/>
            <person name="Zhang L."/>
        </authorList>
    </citation>
    <scope>NUCLEOTIDE SEQUENCE</scope>
    <source>
        <strain evidence="7">05753</strain>
    </source>
</reference>
<keyword evidence="8" id="KW-1185">Reference proteome</keyword>
<dbReference type="SUPFAM" id="SSF54373">
    <property type="entry name" value="FAD-linked reductases, C-terminal domain"/>
    <property type="match status" value="1"/>
</dbReference>
<keyword evidence="3" id="KW-0274">FAD</keyword>